<sequence>MKKFLLGTAATAALMAIASPASAQTAQLHYAGGPFTQTNPTGFQLIGTAANELALLGGIGTRYTAIAGALPNTTPATPVVTVAFSLSGTVQKDCSFYAGNSSAATTLDFGVIGVRTGNNENVSSAFEMVGPAVAAVDTLTAGCNFNNEVKIVKANGTSGMVNPTTSGYDSNQFQKNIPYSVNASWTGVPVNTVAAGSGQTLNVATTAANGALQQGAWRSAMDIDFVAPAITAKGLVAGAYSDTATLTLTAL</sequence>
<dbReference type="EMBL" id="QRGP01000002">
    <property type="protein sequence ID" value="RDV02559.1"/>
    <property type="molecule type" value="Genomic_DNA"/>
</dbReference>
<feature type="signal peptide" evidence="1">
    <location>
        <begin position="1"/>
        <end position="23"/>
    </location>
</feature>
<keyword evidence="1" id="KW-0732">Signal</keyword>
<proteinExistence type="predicted"/>
<evidence type="ECO:0000256" key="1">
    <source>
        <dbReference type="SAM" id="SignalP"/>
    </source>
</evidence>
<evidence type="ECO:0000313" key="3">
    <source>
        <dbReference type="Proteomes" id="UP000263833"/>
    </source>
</evidence>
<organism evidence="2 3">
    <name type="scientific">Sphingorhabdus pulchriflava</name>
    <dbReference type="NCBI Taxonomy" id="2292257"/>
    <lineage>
        <taxon>Bacteria</taxon>
        <taxon>Pseudomonadati</taxon>
        <taxon>Pseudomonadota</taxon>
        <taxon>Alphaproteobacteria</taxon>
        <taxon>Sphingomonadales</taxon>
        <taxon>Sphingomonadaceae</taxon>
        <taxon>Sphingorhabdus</taxon>
    </lineage>
</organism>
<reference evidence="3" key="1">
    <citation type="submission" date="2018-08" db="EMBL/GenBank/DDBJ databases">
        <authorList>
            <person name="Kim S.-J."/>
            <person name="Jung G.-Y."/>
        </authorList>
    </citation>
    <scope>NUCLEOTIDE SEQUENCE [LARGE SCALE GENOMIC DNA]</scope>
    <source>
        <strain evidence="3">GY_G</strain>
    </source>
</reference>
<dbReference type="RefSeq" id="WP_115549663.1">
    <property type="nucleotide sequence ID" value="NZ_QRGP01000002.1"/>
</dbReference>
<comment type="caution">
    <text evidence="2">The sequence shown here is derived from an EMBL/GenBank/DDBJ whole genome shotgun (WGS) entry which is preliminary data.</text>
</comment>
<name>A0A371B4P6_9SPHN</name>
<feature type="chain" id="PRO_5016670864" evidence="1">
    <location>
        <begin position="24"/>
        <end position="251"/>
    </location>
</feature>
<keyword evidence="3" id="KW-1185">Reference proteome</keyword>
<accession>A0A371B4P6</accession>
<gene>
    <name evidence="2" type="ORF">DXH95_11365</name>
</gene>
<protein>
    <submittedName>
        <fullName evidence="2">Uncharacterized protein</fullName>
    </submittedName>
</protein>
<dbReference type="Proteomes" id="UP000263833">
    <property type="component" value="Unassembled WGS sequence"/>
</dbReference>
<dbReference type="OrthoDB" id="7203080at2"/>
<dbReference type="AlphaFoldDB" id="A0A371B4P6"/>
<evidence type="ECO:0000313" key="2">
    <source>
        <dbReference type="EMBL" id="RDV02559.1"/>
    </source>
</evidence>